<organism evidence="2 3">
    <name type="scientific">Streptomyces hiroshimensis</name>
    <dbReference type="NCBI Taxonomy" id="66424"/>
    <lineage>
        <taxon>Bacteria</taxon>
        <taxon>Bacillati</taxon>
        <taxon>Actinomycetota</taxon>
        <taxon>Actinomycetes</taxon>
        <taxon>Kitasatosporales</taxon>
        <taxon>Streptomycetaceae</taxon>
        <taxon>Streptomyces</taxon>
    </lineage>
</organism>
<keyword evidence="1" id="KW-1133">Transmembrane helix</keyword>
<protein>
    <submittedName>
        <fullName evidence="2">Uncharacterized protein</fullName>
    </submittedName>
</protein>
<keyword evidence="1" id="KW-0812">Transmembrane</keyword>
<sequence>MGSSVSYERVPVMRTTLAARVDALAKLLPDSDLQKAGLRSRVAALGQECGCRLGGIFLAVGTFLAVIFFVTVESPRMVTLLLSVVCLLAFSMLGKFAGLTAARMKLLVVRREVEHRLAENEVPHVDVHQVGHQSGDRVQELVDQDRLRVHAVGRRRVQ</sequence>
<evidence type="ECO:0000313" key="2">
    <source>
        <dbReference type="EMBL" id="GGX73340.1"/>
    </source>
</evidence>
<evidence type="ECO:0000256" key="1">
    <source>
        <dbReference type="SAM" id="Phobius"/>
    </source>
</evidence>
<dbReference type="Proteomes" id="UP000659223">
    <property type="component" value="Unassembled WGS sequence"/>
</dbReference>
<feature type="transmembrane region" description="Helical" evidence="1">
    <location>
        <begin position="78"/>
        <end position="102"/>
    </location>
</feature>
<accession>A0ABQ2YA24</accession>
<evidence type="ECO:0000313" key="3">
    <source>
        <dbReference type="Proteomes" id="UP000659223"/>
    </source>
</evidence>
<keyword evidence="1" id="KW-0472">Membrane</keyword>
<gene>
    <name evidence="2" type="ORF">GCM10010324_18230</name>
</gene>
<comment type="caution">
    <text evidence="2">The sequence shown here is derived from an EMBL/GenBank/DDBJ whole genome shotgun (WGS) entry which is preliminary data.</text>
</comment>
<name>A0ABQ2YA24_9ACTN</name>
<keyword evidence="3" id="KW-1185">Reference proteome</keyword>
<dbReference type="EMBL" id="BMUT01000003">
    <property type="protein sequence ID" value="GGX73340.1"/>
    <property type="molecule type" value="Genomic_DNA"/>
</dbReference>
<reference evidence="3" key="1">
    <citation type="journal article" date="2019" name="Int. J. Syst. Evol. Microbiol.">
        <title>The Global Catalogue of Microorganisms (GCM) 10K type strain sequencing project: providing services to taxonomists for standard genome sequencing and annotation.</title>
        <authorList>
            <consortium name="The Broad Institute Genomics Platform"/>
            <consortium name="The Broad Institute Genome Sequencing Center for Infectious Disease"/>
            <person name="Wu L."/>
            <person name="Ma J."/>
        </authorList>
    </citation>
    <scope>NUCLEOTIDE SEQUENCE [LARGE SCALE GENOMIC DNA]</scope>
    <source>
        <strain evidence="3">JCM 4586</strain>
    </source>
</reference>
<proteinExistence type="predicted"/>
<feature type="transmembrane region" description="Helical" evidence="1">
    <location>
        <begin position="49"/>
        <end position="72"/>
    </location>
</feature>